<gene>
    <name evidence="4" type="ORF">LMS43_05160</name>
</gene>
<protein>
    <submittedName>
        <fullName evidence="4">FecR/PupR family sigma factor regulator</fullName>
    </submittedName>
</protein>
<sequence length="163" mass="18456">MPVNKLPDRIDEQALVWFLKNNHHLDARSQMAFKAWLAIDPLHEQAYQGWQRDWDSLDTLSKAHLCSLGSTHIPEPFRVLATKVSWWQAGKDAWADFLLTPSTRLLALLGAVCLALGVVGLSVYGRWLDQPEPVEHREGKPVDQKNHVSPDKSLRPMDTASDK</sequence>
<accession>A0ABT8EHE6</accession>
<evidence type="ECO:0000256" key="2">
    <source>
        <dbReference type="SAM" id="Phobius"/>
    </source>
</evidence>
<comment type="caution">
    <text evidence="4">The sequence shown here is derived from an EMBL/GenBank/DDBJ whole genome shotgun (WGS) entry which is preliminary data.</text>
</comment>
<name>A0ABT8EHE6_9BURK</name>
<evidence type="ECO:0000313" key="4">
    <source>
        <dbReference type="EMBL" id="MDN4120670.1"/>
    </source>
</evidence>
<evidence type="ECO:0000313" key="5">
    <source>
        <dbReference type="Proteomes" id="UP001168613"/>
    </source>
</evidence>
<keyword evidence="2" id="KW-0812">Transmembrane</keyword>
<evidence type="ECO:0000259" key="3">
    <source>
        <dbReference type="Pfam" id="PF16220"/>
    </source>
</evidence>
<evidence type="ECO:0000256" key="1">
    <source>
        <dbReference type="SAM" id="MobiDB-lite"/>
    </source>
</evidence>
<feature type="region of interest" description="Disordered" evidence="1">
    <location>
        <begin position="133"/>
        <end position="163"/>
    </location>
</feature>
<proteinExistence type="predicted"/>
<feature type="domain" description="FecR N-terminal" evidence="3">
    <location>
        <begin position="12"/>
        <end position="48"/>
    </location>
</feature>
<dbReference type="RefSeq" id="WP_266122030.1">
    <property type="nucleotide sequence ID" value="NZ_JAJHNU010000001.1"/>
</dbReference>
<keyword evidence="5" id="KW-1185">Reference proteome</keyword>
<dbReference type="Proteomes" id="UP001168613">
    <property type="component" value="Unassembled WGS sequence"/>
</dbReference>
<feature type="transmembrane region" description="Helical" evidence="2">
    <location>
        <begin position="105"/>
        <end position="124"/>
    </location>
</feature>
<dbReference type="InterPro" id="IPR032623">
    <property type="entry name" value="FecR_N"/>
</dbReference>
<keyword evidence="2" id="KW-1133">Transmembrane helix</keyword>
<dbReference type="EMBL" id="JAJHNU010000001">
    <property type="protein sequence ID" value="MDN4120670.1"/>
    <property type="molecule type" value="Genomic_DNA"/>
</dbReference>
<dbReference type="Pfam" id="PF16220">
    <property type="entry name" value="DUF4880"/>
    <property type="match status" value="1"/>
</dbReference>
<organism evidence="4 5">
    <name type="scientific">Alcaligenes endophyticus</name>
    <dbReference type="NCBI Taxonomy" id="1929088"/>
    <lineage>
        <taxon>Bacteria</taxon>
        <taxon>Pseudomonadati</taxon>
        <taxon>Pseudomonadota</taxon>
        <taxon>Betaproteobacteria</taxon>
        <taxon>Burkholderiales</taxon>
        <taxon>Alcaligenaceae</taxon>
        <taxon>Alcaligenes</taxon>
    </lineage>
</organism>
<keyword evidence="2" id="KW-0472">Membrane</keyword>
<reference evidence="4" key="1">
    <citation type="submission" date="2021-11" db="EMBL/GenBank/DDBJ databases">
        <title>Draft genome sequence of Alcaligenes endophyticus type strain CCUG 75668T.</title>
        <authorList>
            <person name="Salva-Serra F."/>
            <person name="Duran R.E."/>
            <person name="Seeger M."/>
            <person name="Moore E.R.B."/>
            <person name="Jaen-Luchoro D."/>
        </authorList>
    </citation>
    <scope>NUCLEOTIDE SEQUENCE</scope>
    <source>
        <strain evidence="4">CCUG 75668</strain>
    </source>
</reference>